<evidence type="ECO:0000313" key="9">
    <source>
        <dbReference type="EMBL" id="PVX53698.1"/>
    </source>
</evidence>
<dbReference type="Proteomes" id="UP000245870">
    <property type="component" value="Unassembled WGS sequence"/>
</dbReference>
<evidence type="ECO:0000256" key="7">
    <source>
        <dbReference type="ARBA" id="ARBA00023237"/>
    </source>
</evidence>
<evidence type="ECO:0000256" key="5">
    <source>
        <dbReference type="ARBA" id="ARBA00022729"/>
    </source>
</evidence>
<evidence type="ECO:0000313" key="10">
    <source>
        <dbReference type="Proteomes" id="UP000245870"/>
    </source>
</evidence>
<evidence type="ECO:0000256" key="6">
    <source>
        <dbReference type="ARBA" id="ARBA00023136"/>
    </source>
</evidence>
<dbReference type="RefSeq" id="WP_116616454.1">
    <property type="nucleotide sequence ID" value="NZ_QENY01000009.1"/>
</dbReference>
<proteinExistence type="inferred from homology"/>
<keyword evidence="10" id="KW-1185">Reference proteome</keyword>
<name>A0A2U0U7V1_9BACT</name>
<dbReference type="Gene3D" id="2.40.160.60">
    <property type="entry name" value="Outer membrane protein transport protein (OMPP1/FadL/TodX)"/>
    <property type="match status" value="1"/>
</dbReference>
<sequence length="519" mass="57769">MKTKYIGLAAMALLSIPMAAQETYQDTKLVDKDLNGTARYVGMGGAMEALGADISTISTNPAGLGLFRSSQFAISGGMVAQQDATTSPAYGRLGIDIKGNKTNASFDQVGLVYSMRSGRYKYLNVAFNYHKSRNFDQILTAGGALRNASQNKLSAVKYPFADNYNWNGVDANYKSLMSPVLDDKGKQVGMDYLNGTAYLFGQYQKGYIGEYSFSLSGNVSNQLYLGVTFGLRDVNYRSNSFYTENLEHNADVRTWEDLQIDGNGFDIKAGAIFRPVENSPFRIGAYVHTPTWYDLKLRGANDITMRQDKQSVDKGQQAEYDFKVYTPWKFGVSFGHTIGQQVAIGATYEYADYGTMDNRVNDGGYYDYWDGRYYENTISDNGMNDHTKATLKGVSTIKLGAEYKPTVNVAIRLGYNYLSPMFDKNGFRDGSISSPGSAYATSTDYANWGSTNRFTCGMGYAVKKFYVDLAYQYSQTDGTFYPFMSYYAEKSKESQSNIVDGVSVNNKRHQLLLTLGYKF</sequence>
<accession>A0A2U0U7V1</accession>
<evidence type="ECO:0000256" key="1">
    <source>
        <dbReference type="ARBA" id="ARBA00004571"/>
    </source>
</evidence>
<organism evidence="9 10">
    <name type="scientific">Hallella colorans</name>
    <dbReference type="NCBI Taxonomy" id="1703337"/>
    <lineage>
        <taxon>Bacteria</taxon>
        <taxon>Pseudomonadati</taxon>
        <taxon>Bacteroidota</taxon>
        <taxon>Bacteroidia</taxon>
        <taxon>Bacteroidales</taxon>
        <taxon>Prevotellaceae</taxon>
        <taxon>Hallella</taxon>
    </lineage>
</organism>
<comment type="caution">
    <text evidence="9">The sequence shown here is derived from an EMBL/GenBank/DDBJ whole genome shotgun (WGS) entry which is preliminary data.</text>
</comment>
<dbReference type="EMBL" id="QENY01000009">
    <property type="protein sequence ID" value="PVX53698.1"/>
    <property type="molecule type" value="Genomic_DNA"/>
</dbReference>
<gene>
    <name evidence="9" type="ORF">C7379_10937</name>
</gene>
<evidence type="ECO:0000256" key="8">
    <source>
        <dbReference type="SAM" id="SignalP"/>
    </source>
</evidence>
<keyword evidence="7" id="KW-0998">Cell outer membrane</keyword>
<keyword evidence="4" id="KW-0812">Transmembrane</keyword>
<keyword evidence="5 8" id="KW-0732">Signal</keyword>
<evidence type="ECO:0000256" key="4">
    <source>
        <dbReference type="ARBA" id="ARBA00022692"/>
    </source>
</evidence>
<dbReference type="PANTHER" id="PTHR35093">
    <property type="entry name" value="OUTER MEMBRANE PROTEIN NMB0088-RELATED"/>
    <property type="match status" value="1"/>
</dbReference>
<keyword evidence="6" id="KW-0472">Membrane</keyword>
<comment type="subcellular location">
    <subcellularLocation>
        <location evidence="1">Cell outer membrane</location>
        <topology evidence="1">Multi-pass membrane protein</topology>
    </subcellularLocation>
</comment>
<reference evidence="9 10" key="1">
    <citation type="submission" date="2018-05" db="EMBL/GenBank/DDBJ databases">
        <title>Genomic Encyclopedia of Type Strains, Phase IV (KMG-IV): sequencing the most valuable type-strain genomes for metagenomic binning, comparative biology and taxonomic classification.</title>
        <authorList>
            <person name="Goeker M."/>
        </authorList>
    </citation>
    <scope>NUCLEOTIDE SEQUENCE [LARGE SCALE GENOMIC DNA]</scope>
    <source>
        <strain evidence="9 10">DSM 100333</strain>
    </source>
</reference>
<keyword evidence="3" id="KW-1134">Transmembrane beta strand</keyword>
<dbReference type="GO" id="GO:0015483">
    <property type="term" value="F:long-chain fatty acid transporting porin activity"/>
    <property type="evidence" value="ECO:0007669"/>
    <property type="project" value="TreeGrafter"/>
</dbReference>
<evidence type="ECO:0000256" key="2">
    <source>
        <dbReference type="ARBA" id="ARBA00008163"/>
    </source>
</evidence>
<dbReference type="InterPro" id="IPR005017">
    <property type="entry name" value="OMPP1/FadL/TodX"/>
</dbReference>
<comment type="similarity">
    <text evidence="2">Belongs to the OmpP1/FadL family.</text>
</comment>
<feature type="chain" id="PRO_5015408917" evidence="8">
    <location>
        <begin position="21"/>
        <end position="519"/>
    </location>
</feature>
<protein>
    <submittedName>
        <fullName evidence="9">Long-subunit fatty acid transport protein</fullName>
    </submittedName>
</protein>
<dbReference type="AlphaFoldDB" id="A0A2U0U7V1"/>
<dbReference type="PANTHER" id="PTHR35093:SF8">
    <property type="entry name" value="OUTER MEMBRANE PROTEIN NMB0088-RELATED"/>
    <property type="match status" value="1"/>
</dbReference>
<feature type="signal peptide" evidence="8">
    <location>
        <begin position="1"/>
        <end position="20"/>
    </location>
</feature>
<dbReference type="SUPFAM" id="SSF56935">
    <property type="entry name" value="Porins"/>
    <property type="match status" value="1"/>
</dbReference>
<dbReference type="GO" id="GO:0009279">
    <property type="term" value="C:cell outer membrane"/>
    <property type="evidence" value="ECO:0007669"/>
    <property type="project" value="UniProtKB-SubCell"/>
</dbReference>
<dbReference type="OrthoDB" id="9765571at2"/>
<evidence type="ECO:0000256" key="3">
    <source>
        <dbReference type="ARBA" id="ARBA00022452"/>
    </source>
</evidence>